<evidence type="ECO:0000313" key="2">
    <source>
        <dbReference type="Proteomes" id="UP000320762"/>
    </source>
</evidence>
<proteinExistence type="predicted"/>
<comment type="caution">
    <text evidence="1">The sequence shown here is derived from an EMBL/GenBank/DDBJ whole genome shotgun (WGS) entry which is preliminary data.</text>
</comment>
<dbReference type="AlphaFoldDB" id="A0A550BYX5"/>
<dbReference type="Proteomes" id="UP000320762">
    <property type="component" value="Unassembled WGS sequence"/>
</dbReference>
<sequence>MQRRERWRASSFAAMCCDRAPSVLAETAAGDRCSHQLLSLWVYTARRTCGGRGCWHRVSTPALTEFRSIFQASTKFSTAKFPCCEPSSGSLSVASPRHLGRKNVRRGLMGSIADWTRVAIAGEGIERAAGRADATDATYVRNLHRRWPLCPSVRHEHEG</sequence>
<gene>
    <name evidence="1" type="ORF">BD626DRAFT_207051</name>
</gene>
<dbReference type="EMBL" id="VDMD01000043">
    <property type="protein sequence ID" value="TRM57718.1"/>
    <property type="molecule type" value="Genomic_DNA"/>
</dbReference>
<evidence type="ECO:0000313" key="1">
    <source>
        <dbReference type="EMBL" id="TRM57718.1"/>
    </source>
</evidence>
<organism evidence="1 2">
    <name type="scientific">Schizophyllum amplum</name>
    <dbReference type="NCBI Taxonomy" id="97359"/>
    <lineage>
        <taxon>Eukaryota</taxon>
        <taxon>Fungi</taxon>
        <taxon>Dikarya</taxon>
        <taxon>Basidiomycota</taxon>
        <taxon>Agaricomycotina</taxon>
        <taxon>Agaricomycetes</taxon>
        <taxon>Agaricomycetidae</taxon>
        <taxon>Agaricales</taxon>
        <taxon>Schizophyllaceae</taxon>
        <taxon>Schizophyllum</taxon>
    </lineage>
</organism>
<keyword evidence="2" id="KW-1185">Reference proteome</keyword>
<protein>
    <submittedName>
        <fullName evidence="1">Uncharacterized protein</fullName>
    </submittedName>
</protein>
<reference evidence="1 2" key="1">
    <citation type="journal article" date="2019" name="New Phytol.">
        <title>Comparative genomics reveals unique wood-decay strategies and fruiting body development in the Schizophyllaceae.</title>
        <authorList>
            <person name="Almasi E."/>
            <person name="Sahu N."/>
            <person name="Krizsan K."/>
            <person name="Balint B."/>
            <person name="Kovacs G.M."/>
            <person name="Kiss B."/>
            <person name="Cseklye J."/>
            <person name="Drula E."/>
            <person name="Henrissat B."/>
            <person name="Nagy I."/>
            <person name="Chovatia M."/>
            <person name="Adam C."/>
            <person name="LaButti K."/>
            <person name="Lipzen A."/>
            <person name="Riley R."/>
            <person name="Grigoriev I.V."/>
            <person name="Nagy L.G."/>
        </authorList>
    </citation>
    <scope>NUCLEOTIDE SEQUENCE [LARGE SCALE GENOMIC DNA]</scope>
    <source>
        <strain evidence="1 2">NL-1724</strain>
    </source>
</reference>
<name>A0A550BYX5_9AGAR</name>
<accession>A0A550BYX5</accession>